<proteinExistence type="predicted"/>
<protein>
    <recommendedName>
        <fullName evidence="3">DUF2332 domain-containing protein</fullName>
    </recommendedName>
</protein>
<dbReference type="Proteomes" id="UP000600449">
    <property type="component" value="Unassembled WGS sequence"/>
</dbReference>
<dbReference type="InterPro" id="IPR011200">
    <property type="entry name" value="UCP012608"/>
</dbReference>
<accession>A0A917Q7K3</accession>
<dbReference type="EMBL" id="BMMF01000003">
    <property type="protein sequence ID" value="GGK27821.1"/>
    <property type="molecule type" value="Genomic_DNA"/>
</dbReference>
<sequence length="354" mass="37942">MTMSDDEAAREAAIRASFAGQADLCAELGSDFTGRVLRAFIAVAERESAFGAAVLSWPGRPDARNDALPLRVSAALHGLARSGRAPALGALYPPAPSPSEAALREALAAAIAADDEALVGWLAHAPQTNEVARSACLVLGLMQVSARTGLPVRLFEIGSSGGLNLLLDRYAYRFAGRRYGAAGTPLLLAPEWSGSDRVGREPIIVERLGCDLSPVDLLDPAARERLTAYVWPDQSERLARIEAALALATEAPPRVEKADAADFVSRRVRPRDGTATVLMHSIVWGYVPDAGREAITRHMEEVGAAATSEAPLAWIAFELDETLRPVLTLRLWPGGETTVLAHADPHVRRIDWRL</sequence>
<keyword evidence="2" id="KW-1185">Reference proteome</keyword>
<evidence type="ECO:0008006" key="3">
    <source>
        <dbReference type="Google" id="ProtNLM"/>
    </source>
</evidence>
<reference evidence="1 2" key="1">
    <citation type="journal article" date="2014" name="Int. J. Syst. Evol. Microbiol.">
        <title>Complete genome sequence of Corynebacterium casei LMG S-19264T (=DSM 44701T), isolated from a smear-ripened cheese.</title>
        <authorList>
            <consortium name="US DOE Joint Genome Institute (JGI-PGF)"/>
            <person name="Walter F."/>
            <person name="Albersmeier A."/>
            <person name="Kalinowski J."/>
            <person name="Ruckert C."/>
        </authorList>
    </citation>
    <scope>NUCLEOTIDE SEQUENCE [LARGE SCALE GENOMIC DNA]</scope>
    <source>
        <strain evidence="1 2">CGMCC 1.9161</strain>
    </source>
</reference>
<evidence type="ECO:0000313" key="2">
    <source>
        <dbReference type="Proteomes" id="UP000600449"/>
    </source>
</evidence>
<dbReference type="Pfam" id="PF10094">
    <property type="entry name" value="DUF2332"/>
    <property type="match status" value="1"/>
</dbReference>
<comment type="caution">
    <text evidence="1">The sequence shown here is derived from an EMBL/GenBank/DDBJ whole genome shotgun (WGS) entry which is preliminary data.</text>
</comment>
<name>A0A917Q7K3_9HYPH</name>
<evidence type="ECO:0000313" key="1">
    <source>
        <dbReference type="EMBL" id="GGK27821.1"/>
    </source>
</evidence>
<dbReference type="AlphaFoldDB" id="A0A917Q7K3"/>
<gene>
    <name evidence="1" type="ORF">GCM10011322_12960</name>
</gene>
<organism evidence="1 2">
    <name type="scientific">Salinarimonas ramus</name>
    <dbReference type="NCBI Taxonomy" id="690164"/>
    <lineage>
        <taxon>Bacteria</taxon>
        <taxon>Pseudomonadati</taxon>
        <taxon>Pseudomonadota</taxon>
        <taxon>Alphaproteobacteria</taxon>
        <taxon>Hyphomicrobiales</taxon>
        <taxon>Salinarimonadaceae</taxon>
        <taxon>Salinarimonas</taxon>
    </lineage>
</organism>
<dbReference type="PIRSF" id="PIRSF012608">
    <property type="entry name" value="UCP012608"/>
    <property type="match status" value="1"/>
</dbReference>